<dbReference type="InterPro" id="IPR036237">
    <property type="entry name" value="Xyl_isomerase-like_sf"/>
</dbReference>
<comment type="caution">
    <text evidence="3">The sequence shown here is derived from an EMBL/GenBank/DDBJ whole genome shotgun (WGS) entry which is preliminary data.</text>
</comment>
<dbReference type="InterPro" id="IPR050417">
    <property type="entry name" value="Sugar_Epim/Isomerase"/>
</dbReference>
<dbReference type="InterPro" id="IPR013022">
    <property type="entry name" value="Xyl_isomerase-like_TIM-brl"/>
</dbReference>
<dbReference type="RefSeq" id="WP_266349515.1">
    <property type="nucleotide sequence ID" value="NZ_JAPKNG010000004.1"/>
</dbReference>
<evidence type="ECO:0000256" key="1">
    <source>
        <dbReference type="ARBA" id="ARBA00023235"/>
    </source>
</evidence>
<keyword evidence="1 3" id="KW-0413">Isomerase</keyword>
<evidence type="ECO:0000313" key="4">
    <source>
        <dbReference type="Proteomes" id="UP001241603"/>
    </source>
</evidence>
<keyword evidence="4" id="KW-1185">Reference proteome</keyword>
<reference evidence="3 4" key="1">
    <citation type="submission" date="2023-07" db="EMBL/GenBank/DDBJ databases">
        <title>Genomic Encyclopedia of Type Strains, Phase IV (KMG-IV): sequencing the most valuable type-strain genomes for metagenomic binning, comparative biology and taxonomic classification.</title>
        <authorList>
            <person name="Goeker M."/>
        </authorList>
    </citation>
    <scope>NUCLEOTIDE SEQUENCE [LARGE SCALE GENOMIC DNA]</scope>
    <source>
        <strain evidence="3 4">B6-8</strain>
    </source>
</reference>
<protein>
    <submittedName>
        <fullName evidence="3">D-psicose/D-tagatose/L-ribulose 3-epimerase</fullName>
        <ecNumber evidence="3">5.1.3.30</ecNumber>
        <ecNumber evidence="3">5.1.3.31</ecNumber>
    </submittedName>
</protein>
<dbReference type="PANTHER" id="PTHR43489">
    <property type="entry name" value="ISOMERASE"/>
    <property type="match status" value="1"/>
</dbReference>
<dbReference type="SUPFAM" id="SSF51658">
    <property type="entry name" value="Xylose isomerase-like"/>
    <property type="match status" value="1"/>
</dbReference>
<dbReference type="EC" id="5.1.3.30" evidence="3"/>
<accession>A0ABU0H8G1</accession>
<evidence type="ECO:0000259" key="2">
    <source>
        <dbReference type="Pfam" id="PF01261"/>
    </source>
</evidence>
<dbReference type="Proteomes" id="UP001241603">
    <property type="component" value="Unassembled WGS sequence"/>
</dbReference>
<dbReference type="Gene3D" id="3.20.20.150">
    <property type="entry name" value="Divalent-metal-dependent TIM barrel enzymes"/>
    <property type="match status" value="1"/>
</dbReference>
<evidence type="ECO:0000313" key="3">
    <source>
        <dbReference type="EMBL" id="MDQ0438607.1"/>
    </source>
</evidence>
<organism evidence="3 4">
    <name type="scientific">Kaistia dalseonensis</name>
    <dbReference type="NCBI Taxonomy" id="410840"/>
    <lineage>
        <taxon>Bacteria</taxon>
        <taxon>Pseudomonadati</taxon>
        <taxon>Pseudomonadota</taxon>
        <taxon>Alphaproteobacteria</taxon>
        <taxon>Hyphomicrobiales</taxon>
        <taxon>Kaistiaceae</taxon>
        <taxon>Kaistia</taxon>
    </lineage>
</organism>
<sequence>MKLGFNLLLWTTYVTEDHLPIFDRLKAAGYDGVEIPVFEGTVAHYQKLGRYLEDAGLDCTTVMVMPGGGKNAISADPAERRGALDHINWATDCSEALGAEVLCGPFHQPLGLFSGHGPTEAEKADCAEVHKAAARYAAKADLKLSIEPLNRFECYFLNTARAAKALVEAVDEPNYGYLYDTFHFNIEEKSQPKAIHATASAINHVHISENDRGTPGTGPIDFGSVFWALKAAGYDGWMTVEAFGSALPDLAAATRVWRPLFDKPADVYQGAIKLMRKGWAAA</sequence>
<gene>
    <name evidence="3" type="ORF">QO014_003002</name>
</gene>
<dbReference type="PANTHER" id="PTHR43489:SF7">
    <property type="entry name" value="3-DEHYDRO-D-GULOSIDE 4-EPIMERASE-RELATED"/>
    <property type="match status" value="1"/>
</dbReference>
<dbReference type="GO" id="GO:0016853">
    <property type="term" value="F:isomerase activity"/>
    <property type="evidence" value="ECO:0007669"/>
    <property type="project" value="UniProtKB-KW"/>
</dbReference>
<name>A0ABU0H8G1_9HYPH</name>
<dbReference type="EMBL" id="JAUSVO010000004">
    <property type="protein sequence ID" value="MDQ0438607.1"/>
    <property type="molecule type" value="Genomic_DNA"/>
</dbReference>
<feature type="domain" description="Xylose isomerase-like TIM barrel" evidence="2">
    <location>
        <begin position="22"/>
        <end position="252"/>
    </location>
</feature>
<proteinExistence type="predicted"/>
<dbReference type="EC" id="5.1.3.31" evidence="3"/>
<dbReference type="Pfam" id="PF01261">
    <property type="entry name" value="AP_endonuc_2"/>
    <property type="match status" value="1"/>
</dbReference>